<dbReference type="InterPro" id="IPR013087">
    <property type="entry name" value="Znf_C2H2_type"/>
</dbReference>
<feature type="region of interest" description="Disordered" evidence="12">
    <location>
        <begin position="619"/>
        <end position="639"/>
    </location>
</feature>
<evidence type="ECO:0000256" key="7">
    <source>
        <dbReference type="ARBA" id="ARBA00022843"/>
    </source>
</evidence>
<dbReference type="InterPro" id="IPR056438">
    <property type="entry name" value="Znf-C2H2_CTCF"/>
</dbReference>
<dbReference type="SUPFAM" id="SSF57667">
    <property type="entry name" value="beta-beta-alpha zinc fingers"/>
    <property type="match status" value="1"/>
</dbReference>
<keyword evidence="5 11" id="KW-0863">Zinc-finger</keyword>
<dbReference type="Pfam" id="PF00096">
    <property type="entry name" value="zf-C2H2"/>
    <property type="match status" value="2"/>
</dbReference>
<dbReference type="SMART" id="SM00355">
    <property type="entry name" value="ZnF_C2H2"/>
    <property type="match status" value="4"/>
</dbReference>
<dbReference type="Proteomes" id="UP000682733">
    <property type="component" value="Unassembled WGS sequence"/>
</dbReference>
<dbReference type="InterPro" id="IPR036236">
    <property type="entry name" value="Znf_C2H2_sf"/>
</dbReference>
<dbReference type="Proteomes" id="UP000663829">
    <property type="component" value="Unassembled WGS sequence"/>
</dbReference>
<feature type="compositionally biased region" description="Acidic residues" evidence="12">
    <location>
        <begin position="1011"/>
        <end position="1026"/>
    </location>
</feature>
<evidence type="ECO:0000313" key="17">
    <source>
        <dbReference type="EMBL" id="CAF3818259.1"/>
    </source>
</evidence>
<feature type="compositionally biased region" description="Basic and acidic residues" evidence="12">
    <location>
        <begin position="120"/>
        <end position="129"/>
    </location>
</feature>
<feature type="region of interest" description="Disordered" evidence="12">
    <location>
        <begin position="257"/>
        <end position="283"/>
    </location>
</feature>
<dbReference type="Proteomes" id="UP000677228">
    <property type="component" value="Unassembled WGS sequence"/>
</dbReference>
<feature type="compositionally biased region" description="Polar residues" evidence="12">
    <location>
        <begin position="402"/>
        <end position="412"/>
    </location>
</feature>
<evidence type="ECO:0000256" key="11">
    <source>
        <dbReference type="PROSITE-ProRule" id="PRU00042"/>
    </source>
</evidence>
<comment type="caution">
    <text evidence="15">The sequence shown here is derived from an EMBL/GenBank/DDBJ whole genome shotgun (WGS) entry which is preliminary data.</text>
</comment>
<evidence type="ECO:0000256" key="2">
    <source>
        <dbReference type="ARBA" id="ARBA00022499"/>
    </source>
</evidence>
<feature type="compositionally biased region" description="Basic residues" evidence="12">
    <location>
        <begin position="413"/>
        <end position="423"/>
    </location>
</feature>
<evidence type="ECO:0000256" key="8">
    <source>
        <dbReference type="ARBA" id="ARBA00023015"/>
    </source>
</evidence>
<dbReference type="EMBL" id="CAJNOK010004744">
    <property type="protein sequence ID" value="CAF0948188.1"/>
    <property type="molecule type" value="Genomic_DNA"/>
</dbReference>
<proteinExistence type="predicted"/>
<evidence type="ECO:0000313" key="14">
    <source>
        <dbReference type="EMBL" id="CAF0948188.1"/>
    </source>
</evidence>
<evidence type="ECO:0000256" key="10">
    <source>
        <dbReference type="ARBA" id="ARBA00023242"/>
    </source>
</evidence>
<feature type="compositionally biased region" description="Polar residues" evidence="12">
    <location>
        <begin position="424"/>
        <end position="434"/>
    </location>
</feature>
<feature type="compositionally biased region" description="Polar residues" evidence="12">
    <location>
        <begin position="11"/>
        <end position="24"/>
    </location>
</feature>
<feature type="domain" description="C2H2-type" evidence="13">
    <location>
        <begin position="873"/>
        <end position="900"/>
    </location>
</feature>
<dbReference type="GO" id="GO:0003700">
    <property type="term" value="F:DNA-binding transcription factor activity"/>
    <property type="evidence" value="ECO:0007669"/>
    <property type="project" value="TreeGrafter"/>
</dbReference>
<feature type="region of interest" description="Disordered" evidence="12">
    <location>
        <begin position="359"/>
        <end position="384"/>
    </location>
</feature>
<evidence type="ECO:0000313" key="15">
    <source>
        <dbReference type="EMBL" id="CAF1048573.1"/>
    </source>
</evidence>
<feature type="compositionally biased region" description="Basic residues" evidence="12">
    <location>
        <begin position="580"/>
        <end position="589"/>
    </location>
</feature>
<feature type="compositionally biased region" description="Acidic residues" evidence="12">
    <location>
        <begin position="109"/>
        <end position="119"/>
    </location>
</feature>
<dbReference type="EMBL" id="CAJOBA010004749">
    <property type="protein sequence ID" value="CAF3722633.1"/>
    <property type="molecule type" value="Genomic_DNA"/>
</dbReference>
<dbReference type="PROSITE" id="PS00028">
    <property type="entry name" value="ZINC_FINGER_C2H2_1"/>
    <property type="match status" value="3"/>
</dbReference>
<dbReference type="GO" id="GO:0005634">
    <property type="term" value="C:nucleus"/>
    <property type="evidence" value="ECO:0007669"/>
    <property type="project" value="UniProtKB-SubCell"/>
</dbReference>
<evidence type="ECO:0000313" key="18">
    <source>
        <dbReference type="Proteomes" id="UP000663829"/>
    </source>
</evidence>
<protein>
    <recommendedName>
        <fullName evidence="13">C2H2-type domain-containing protein</fullName>
    </recommendedName>
</protein>
<evidence type="ECO:0000256" key="5">
    <source>
        <dbReference type="ARBA" id="ARBA00022771"/>
    </source>
</evidence>
<dbReference type="Pfam" id="PF25491">
    <property type="entry name" value="CCHC_BCL-11A"/>
    <property type="match status" value="1"/>
</dbReference>
<feature type="region of interest" description="Disordered" evidence="12">
    <location>
        <begin position="1008"/>
        <end position="1037"/>
    </location>
</feature>
<dbReference type="GO" id="GO:0006357">
    <property type="term" value="P:regulation of transcription by RNA polymerase II"/>
    <property type="evidence" value="ECO:0007669"/>
    <property type="project" value="TreeGrafter"/>
</dbReference>
<dbReference type="FunFam" id="3.30.160.60:FF:000046">
    <property type="entry name" value="Putative B-cell lymphoma/leukemia 11A"/>
    <property type="match status" value="1"/>
</dbReference>
<dbReference type="PROSITE" id="PS50157">
    <property type="entry name" value="ZINC_FINGER_C2H2_2"/>
    <property type="match status" value="3"/>
</dbReference>
<accession>A0A814KEY1</accession>
<dbReference type="GO" id="GO:0000978">
    <property type="term" value="F:RNA polymerase II cis-regulatory region sequence-specific DNA binding"/>
    <property type="evidence" value="ECO:0007669"/>
    <property type="project" value="TreeGrafter"/>
</dbReference>
<feature type="domain" description="C2H2-type" evidence="13">
    <location>
        <begin position="161"/>
        <end position="184"/>
    </location>
</feature>
<feature type="compositionally biased region" description="Basic and acidic residues" evidence="12">
    <location>
        <begin position="1"/>
        <end position="10"/>
    </location>
</feature>
<dbReference type="EMBL" id="CAJNOQ010004190">
    <property type="protein sequence ID" value="CAF1048573.1"/>
    <property type="molecule type" value="Genomic_DNA"/>
</dbReference>
<dbReference type="Gene3D" id="3.30.160.60">
    <property type="entry name" value="Classic Zinc Finger"/>
    <property type="match status" value="2"/>
</dbReference>
<feature type="compositionally biased region" description="Low complexity" evidence="12">
    <location>
        <begin position="261"/>
        <end position="283"/>
    </location>
</feature>
<evidence type="ECO:0000256" key="9">
    <source>
        <dbReference type="ARBA" id="ARBA00023163"/>
    </source>
</evidence>
<feature type="region of interest" description="Disordered" evidence="12">
    <location>
        <begin position="1"/>
        <end position="29"/>
    </location>
</feature>
<keyword evidence="18" id="KW-1185">Reference proteome</keyword>
<comment type="subcellular location">
    <subcellularLocation>
        <location evidence="1">Nucleus</location>
    </subcellularLocation>
</comment>
<keyword evidence="3" id="KW-0479">Metal-binding</keyword>
<feature type="compositionally biased region" description="Basic and acidic residues" evidence="12">
    <location>
        <begin position="628"/>
        <end position="639"/>
    </location>
</feature>
<organism evidence="15 18">
    <name type="scientific">Didymodactylos carnosus</name>
    <dbReference type="NCBI Taxonomy" id="1234261"/>
    <lineage>
        <taxon>Eukaryota</taxon>
        <taxon>Metazoa</taxon>
        <taxon>Spiralia</taxon>
        <taxon>Gnathifera</taxon>
        <taxon>Rotifera</taxon>
        <taxon>Eurotatoria</taxon>
        <taxon>Bdelloidea</taxon>
        <taxon>Philodinida</taxon>
        <taxon>Philodinidae</taxon>
        <taxon>Didymodactylos</taxon>
    </lineage>
</organism>
<gene>
    <name evidence="15" type="ORF">GPM918_LOCUS16160</name>
    <name evidence="14" type="ORF">OVA965_LOCUS12009</name>
    <name evidence="17" type="ORF">SRO942_LOCUS16160</name>
    <name evidence="16" type="ORF">TMI583_LOCUS12013</name>
</gene>
<keyword evidence="8" id="KW-0805">Transcription regulation</keyword>
<evidence type="ECO:0000256" key="12">
    <source>
        <dbReference type="SAM" id="MobiDB-lite"/>
    </source>
</evidence>
<dbReference type="GO" id="GO:0008270">
    <property type="term" value="F:zinc ion binding"/>
    <property type="evidence" value="ECO:0007669"/>
    <property type="project" value="UniProtKB-KW"/>
</dbReference>
<evidence type="ECO:0000256" key="1">
    <source>
        <dbReference type="ARBA" id="ARBA00004123"/>
    </source>
</evidence>
<dbReference type="Pfam" id="PF23611">
    <property type="entry name" value="zf-C2H2_16"/>
    <property type="match status" value="1"/>
</dbReference>
<feature type="region of interest" description="Disordered" evidence="12">
    <location>
        <begin position="105"/>
        <end position="130"/>
    </location>
</feature>
<evidence type="ECO:0000256" key="3">
    <source>
        <dbReference type="ARBA" id="ARBA00022723"/>
    </source>
</evidence>
<feature type="region of interest" description="Disordered" evidence="12">
    <location>
        <begin position="398"/>
        <end position="483"/>
    </location>
</feature>
<keyword evidence="6" id="KW-0862">Zinc</keyword>
<evidence type="ECO:0000259" key="13">
    <source>
        <dbReference type="PROSITE" id="PS50157"/>
    </source>
</evidence>
<dbReference type="Proteomes" id="UP000681722">
    <property type="component" value="Unassembled WGS sequence"/>
</dbReference>
<keyword evidence="9" id="KW-0804">Transcription</keyword>
<dbReference type="EMBL" id="CAJOBC010004190">
    <property type="protein sequence ID" value="CAF3818259.1"/>
    <property type="molecule type" value="Genomic_DNA"/>
</dbReference>
<sequence>MFNSSHHSDQCEINNGSRHSSPDNNDIVHTLDHGKQYKTKTSMQQNDESRTLCSNDNRLKFVDILVCGLCQQDFQLSDIVQFIQHKMRCGNKENIPYFMQCHQNHQSDEDNDVDEQEDVENTRSNELTKNHQKKINKSSCCKILVDASANTLNTTIEPYNFECSQCGDVYSTAWFLIQHYQKIHQIKIYNTCLNDTSVASSSSINSTQHTNRHSNNSSLDIDIVLLAAAAAANCFKETTPTSSRSLATTLGTNTTMANNENSHLLSPSTPSHHSIHSSNTPSSSSTFASKQLIVAAQIAAQNILLEQQQKRNSLSILTNDNNSSCQINSECYLTGSKSSTYVSSTNSLLCSSSSINIDQEQDTNLSSRHSTSDNCSKTDNDEDRFITSPSKIDYFLTPKSVDLTTRKNNQHQQKSKSRKHNRNTTKTTINSLTNHSDEKYQSCNNVQRHPKRRRPTDSGNSDDHEQKQCVEHKKQPSHLQTSDVSCTNQKLLLSNCYDNNISHTRRMSLSSAHSICMSSEDETCFQLHEADINHKNRNSNKSFGSNSHVEQIENNDQSLKNDNVTSEQSISTTILDSLQRKKHQRKPPRLKQQSETTIRKSNENGLANNAILSISVKNEPYDADDDSDKQQTNKKSEHLGTIDAKLSMQEEKSNNLSSILPESSLTATTLTPASSSVSTSSPSYYWLHEAFRTLLPTSAGNQAIYPNFSDATSSNKLSPYRNTATFSSPHISELKKNVKIKTSMHPLFFIIDQYGLLSTSSGTVSSNTNNSPLLSSSSYLSAIANHNKSPTNSSPTSLHSGSISKESILITTATSSTPTSTCSTPLLSNCNSNGATTPNNGTKSGDMTQTSLSTISSNSLLQQQRIKRERRNDTCEFCGKVFKNCSNLTVHRRSHTGEKPYKCELCNYACAQSSKLTRHMKTHGRGGTEAFHCRYCTMPFSVASTLEKHMRRCDKNPQILAVFNQQAVDKAGMGGYSSQVDLLSTTVTQNRTSMMNDQIKSEFCIDTSTMSEDDNDEEEEEEEQIEDGNNHQIIEES</sequence>
<name>A0A814KEY1_9BILA</name>
<dbReference type="AlphaFoldDB" id="A0A814KEY1"/>
<keyword evidence="7" id="KW-0832">Ubl conjugation</keyword>
<dbReference type="PANTHER" id="PTHR45993:SF6">
    <property type="entry name" value="C2H2-TYPE DOMAIN-CONTAINING PROTEIN"/>
    <property type="match status" value="1"/>
</dbReference>
<dbReference type="PANTHER" id="PTHR45993">
    <property type="entry name" value="B-CELL LYMPHOMA/LEUKEMIA 11"/>
    <property type="match status" value="1"/>
</dbReference>
<evidence type="ECO:0000256" key="4">
    <source>
        <dbReference type="ARBA" id="ARBA00022737"/>
    </source>
</evidence>
<dbReference type="InterPro" id="IPR057448">
    <property type="entry name" value="BCL-11A_Znf_CCHC"/>
</dbReference>
<dbReference type="InterPro" id="IPR051497">
    <property type="entry name" value="Dev/Hematopoietic_TF"/>
</dbReference>
<dbReference type="OrthoDB" id="10046198at2759"/>
<keyword evidence="10" id="KW-0539">Nucleus</keyword>
<feature type="compositionally biased region" description="Polar residues" evidence="12">
    <location>
        <begin position="362"/>
        <end position="375"/>
    </location>
</feature>
<keyword evidence="2" id="KW-1017">Isopeptide bond</keyword>
<dbReference type="FunFam" id="3.30.160.60:FF:001175">
    <property type="entry name" value="Zinc finger, C2H2 type"/>
    <property type="match status" value="1"/>
</dbReference>
<keyword evidence="4" id="KW-0677">Repeat</keyword>
<feature type="compositionally biased region" description="Basic and acidic residues" evidence="12">
    <location>
        <begin position="461"/>
        <end position="474"/>
    </location>
</feature>
<feature type="domain" description="C2H2-type" evidence="13">
    <location>
        <begin position="901"/>
        <end position="923"/>
    </location>
</feature>
<reference evidence="15" key="1">
    <citation type="submission" date="2021-02" db="EMBL/GenBank/DDBJ databases">
        <authorList>
            <person name="Nowell W R."/>
        </authorList>
    </citation>
    <scope>NUCLEOTIDE SEQUENCE</scope>
</reference>
<evidence type="ECO:0000256" key="6">
    <source>
        <dbReference type="ARBA" id="ARBA00022833"/>
    </source>
</evidence>
<evidence type="ECO:0000313" key="16">
    <source>
        <dbReference type="EMBL" id="CAF3722633.1"/>
    </source>
</evidence>
<feature type="region of interest" description="Disordered" evidence="12">
    <location>
        <begin position="575"/>
        <end position="604"/>
    </location>
</feature>